<accession>A0AAW2UA84</accession>
<organism evidence="2">
    <name type="scientific">Sesamum radiatum</name>
    <name type="common">Black benniseed</name>
    <dbReference type="NCBI Taxonomy" id="300843"/>
    <lineage>
        <taxon>Eukaryota</taxon>
        <taxon>Viridiplantae</taxon>
        <taxon>Streptophyta</taxon>
        <taxon>Embryophyta</taxon>
        <taxon>Tracheophyta</taxon>
        <taxon>Spermatophyta</taxon>
        <taxon>Magnoliopsida</taxon>
        <taxon>eudicotyledons</taxon>
        <taxon>Gunneridae</taxon>
        <taxon>Pentapetalae</taxon>
        <taxon>asterids</taxon>
        <taxon>lamiids</taxon>
        <taxon>Lamiales</taxon>
        <taxon>Pedaliaceae</taxon>
        <taxon>Sesamum</taxon>
    </lineage>
</organism>
<gene>
    <name evidence="2" type="ORF">Sradi_1582100</name>
</gene>
<dbReference type="InterPro" id="IPR043502">
    <property type="entry name" value="DNA/RNA_pol_sf"/>
</dbReference>
<protein>
    <recommendedName>
        <fullName evidence="1">Reverse transcriptase domain-containing protein</fullName>
    </recommendedName>
</protein>
<evidence type="ECO:0000259" key="1">
    <source>
        <dbReference type="PROSITE" id="PS50878"/>
    </source>
</evidence>
<feature type="domain" description="Reverse transcriptase" evidence="1">
    <location>
        <begin position="108"/>
        <end position="398"/>
    </location>
</feature>
<dbReference type="CDD" id="cd01650">
    <property type="entry name" value="RT_nLTR_like"/>
    <property type="match status" value="1"/>
</dbReference>
<sequence>MLTSWSKRMGRGDKKRTDKLEKRLAFILSGTLTRELQEEASAIRKELEAIAAHEETKWRQRSKDLWLKEGDRNTSFFHRRASKRFQHNIIRRIKNSNGVWVADDEGIQGCIQTYFRGVFASGRPRTEDIERGTAQLRRVVDPSMADELTLPYSEAEVTKALFQMASLKSPGPDGSFPQLNLPFVPGRLISDNILLAFEINHFLNTKANSRQGYMELKLDVSKAYDKVEWAFLEQVLFKLGFPLPFIRLVMLCVSSVSYSFLLGGKHFGSLTLERGLRQGDPLSPYLFLLFTEAFSSLLQKAETEGRLCGIPVCRGAPSISHLLFADDTLIFSEASGESVHTILEVLELYRRASGQEINFSKSSVAFSKNMSETECQAITNDLHIRRENKMALYLGLPSVVARSKRELFAVIRDKIWSRING</sequence>
<dbReference type="InterPro" id="IPR052343">
    <property type="entry name" value="Retrotransposon-Effector_Assoc"/>
</dbReference>
<dbReference type="EMBL" id="JACGWJ010000006">
    <property type="protein sequence ID" value="KAL0413804.1"/>
    <property type="molecule type" value="Genomic_DNA"/>
</dbReference>
<dbReference type="PANTHER" id="PTHR46890">
    <property type="entry name" value="NON-LTR RETROLELEMENT REVERSE TRANSCRIPTASE-LIKE PROTEIN-RELATED"/>
    <property type="match status" value="1"/>
</dbReference>
<reference evidence="2" key="1">
    <citation type="submission" date="2020-06" db="EMBL/GenBank/DDBJ databases">
        <authorList>
            <person name="Li T."/>
            <person name="Hu X."/>
            <person name="Zhang T."/>
            <person name="Song X."/>
            <person name="Zhang H."/>
            <person name="Dai N."/>
            <person name="Sheng W."/>
            <person name="Hou X."/>
            <person name="Wei L."/>
        </authorList>
    </citation>
    <scope>NUCLEOTIDE SEQUENCE</scope>
    <source>
        <strain evidence="2">G02</strain>
        <tissue evidence="2">Leaf</tissue>
    </source>
</reference>
<dbReference type="InterPro" id="IPR000477">
    <property type="entry name" value="RT_dom"/>
</dbReference>
<dbReference type="Pfam" id="PF00078">
    <property type="entry name" value="RVT_1"/>
    <property type="match status" value="1"/>
</dbReference>
<proteinExistence type="predicted"/>
<reference evidence="2" key="2">
    <citation type="journal article" date="2024" name="Plant">
        <title>Genomic evolution and insights into agronomic trait innovations of Sesamum species.</title>
        <authorList>
            <person name="Miao H."/>
            <person name="Wang L."/>
            <person name="Qu L."/>
            <person name="Liu H."/>
            <person name="Sun Y."/>
            <person name="Le M."/>
            <person name="Wang Q."/>
            <person name="Wei S."/>
            <person name="Zheng Y."/>
            <person name="Lin W."/>
            <person name="Duan Y."/>
            <person name="Cao H."/>
            <person name="Xiong S."/>
            <person name="Wang X."/>
            <person name="Wei L."/>
            <person name="Li C."/>
            <person name="Ma Q."/>
            <person name="Ju M."/>
            <person name="Zhao R."/>
            <person name="Li G."/>
            <person name="Mu C."/>
            <person name="Tian Q."/>
            <person name="Mei H."/>
            <person name="Zhang T."/>
            <person name="Gao T."/>
            <person name="Zhang H."/>
        </authorList>
    </citation>
    <scope>NUCLEOTIDE SEQUENCE</scope>
    <source>
        <strain evidence="2">G02</strain>
    </source>
</reference>
<evidence type="ECO:0000313" key="2">
    <source>
        <dbReference type="EMBL" id="KAL0413804.1"/>
    </source>
</evidence>
<dbReference type="SUPFAM" id="SSF56672">
    <property type="entry name" value="DNA/RNA polymerases"/>
    <property type="match status" value="1"/>
</dbReference>
<dbReference type="PROSITE" id="PS50878">
    <property type="entry name" value="RT_POL"/>
    <property type="match status" value="1"/>
</dbReference>
<dbReference type="PANTHER" id="PTHR46890:SF48">
    <property type="entry name" value="RNA-DIRECTED DNA POLYMERASE"/>
    <property type="match status" value="1"/>
</dbReference>
<comment type="caution">
    <text evidence="2">The sequence shown here is derived from an EMBL/GenBank/DDBJ whole genome shotgun (WGS) entry which is preliminary data.</text>
</comment>
<dbReference type="AlphaFoldDB" id="A0AAW2UA84"/>
<name>A0AAW2UA84_SESRA</name>